<dbReference type="Gene3D" id="3.30.70.20">
    <property type="match status" value="1"/>
</dbReference>
<dbReference type="InterPro" id="IPR017900">
    <property type="entry name" value="4Fe4S_Fe_S_CS"/>
</dbReference>
<reference evidence="2 3" key="1">
    <citation type="journal article" date="2007" name="Appl. Environ. Microbiol.">
        <title>Isolation of key methanogens for global methane emission from rice paddy fields: a novel isolate affiliated with the clone cluster rice cluster I.</title>
        <authorList>
            <person name="Sakai S."/>
            <person name="Imachi H."/>
            <person name="Sekiguchi Y."/>
            <person name="Ohashi A."/>
            <person name="Harada H."/>
            <person name="Kamagata Y."/>
        </authorList>
    </citation>
    <scope>NUCLEOTIDE SEQUENCE [LARGE SCALE GENOMIC DNA]</scope>
    <source>
        <strain evidence="3">DSM 17711 / JCM 13418 / NBRC 101707 / SANAE</strain>
    </source>
</reference>
<keyword evidence="3" id="KW-1185">Reference proteome</keyword>
<dbReference type="GeneID" id="8682912"/>
<dbReference type="AlphaFoldDB" id="D1Z1R0"/>
<dbReference type="Proteomes" id="UP000001882">
    <property type="component" value="Chromosome"/>
</dbReference>
<dbReference type="PROSITE" id="PS00198">
    <property type="entry name" value="4FE4S_FER_1"/>
    <property type="match status" value="1"/>
</dbReference>
<dbReference type="SUPFAM" id="SSF54862">
    <property type="entry name" value="4Fe-4S ferredoxins"/>
    <property type="match status" value="1"/>
</dbReference>
<dbReference type="PROSITE" id="PS51379">
    <property type="entry name" value="4FE4S_FER_2"/>
    <property type="match status" value="1"/>
</dbReference>
<dbReference type="GO" id="GO:0016491">
    <property type="term" value="F:oxidoreductase activity"/>
    <property type="evidence" value="ECO:0007669"/>
    <property type="project" value="UniProtKB-ARBA"/>
</dbReference>
<dbReference type="PANTHER" id="PTHR42827">
    <property type="entry name" value="IRON-SULFUR CLUSTER-BINDING PROTEIN-RELATED"/>
    <property type="match status" value="1"/>
</dbReference>
<dbReference type="PANTHER" id="PTHR42827:SF1">
    <property type="entry name" value="IRON-SULFUR CLUSTER-BINDING PROTEIN"/>
    <property type="match status" value="1"/>
</dbReference>
<dbReference type="PATRIC" id="fig|304371.9.peg.2615"/>
<dbReference type="KEGG" id="mpd:MCP_2560"/>
<dbReference type="eggNOG" id="arCOG02740">
    <property type="taxonomic scope" value="Archaea"/>
</dbReference>
<accession>D1Z1R0</accession>
<reference evidence="3" key="3">
    <citation type="journal article" date="2011" name="PLoS ONE">
        <title>Genome sequence of a mesophilic hydrogenotrophic methanogen Methanocella paludicola, the first cultivated representative of the order Methanocellales.</title>
        <authorList>
            <person name="Sakai S."/>
            <person name="Takaki Y."/>
            <person name="Shimamura S."/>
            <person name="Sekine M."/>
            <person name="Tajima T."/>
            <person name="Kosugi H."/>
            <person name="Ichikawa N."/>
            <person name="Tasumi E."/>
            <person name="Hiraki A.T."/>
            <person name="Shimizu A."/>
            <person name="Kato Y."/>
            <person name="Nishiko R."/>
            <person name="Mori K."/>
            <person name="Fujita N."/>
            <person name="Imachi H."/>
            <person name="Takai K."/>
        </authorList>
    </citation>
    <scope>NUCLEOTIDE SEQUENCE [LARGE SCALE GENOMIC DNA]</scope>
    <source>
        <strain evidence="3">DSM 17711 / JCM 13418 / NBRC 101707 / SANAE</strain>
    </source>
</reference>
<name>D1Z1R0_METPS</name>
<dbReference type="InParanoid" id="D1Z1R0"/>
<feature type="domain" description="4Fe-4S ferredoxin-type" evidence="1">
    <location>
        <begin position="162"/>
        <end position="190"/>
    </location>
</feature>
<organism evidence="2 3">
    <name type="scientific">Methanocella paludicola (strain DSM 17711 / JCM 13418 / NBRC 101707 / SANAE)</name>
    <dbReference type="NCBI Taxonomy" id="304371"/>
    <lineage>
        <taxon>Archaea</taxon>
        <taxon>Methanobacteriati</taxon>
        <taxon>Methanobacteriota</taxon>
        <taxon>Stenosarchaea group</taxon>
        <taxon>Methanomicrobia</taxon>
        <taxon>Methanocellales</taxon>
        <taxon>Methanocellaceae</taxon>
        <taxon>Methanocella</taxon>
    </lineage>
</organism>
<proteinExistence type="predicted"/>
<sequence length="236" mass="25758">MSLLTDLEDLARDEGADFFGVADLAPARDAILDQGGEIVAGYPRAISLGFRLFDPLVDQLPGRRERAVAVSYRLHCYDVINQRLDLLASRLSSVIQRSGYKAFPVPSSARASDEKICAVFSHKMAAHLAGLGWIGKSCLLVTPEAGPRVRWTTILTDAPLKAGTPMDTRCGDCRDCVDACPVKAFTGRDFTEAEPREARYDARRCEKYLNGLEASTGYGVCGMCLNICPHGKKVEK</sequence>
<dbReference type="InterPro" id="IPR017896">
    <property type="entry name" value="4Fe4S_Fe-S-bd"/>
</dbReference>
<dbReference type="OrthoDB" id="23478at2157"/>
<gene>
    <name evidence="2" type="ordered locus">MCP_2560</name>
</gene>
<reference evidence="2 3" key="2">
    <citation type="journal article" date="2008" name="Int. J. Syst. Evol. Microbiol.">
        <title>Methanocella paludicola gen. nov., sp. nov., a methane-producing archaeon, the first isolate of the lineage 'Rice Cluster I', and proposal of the new archaeal order Methanocellales ord. nov.</title>
        <authorList>
            <person name="Sakai S."/>
            <person name="Imachi H."/>
            <person name="Hanada S."/>
            <person name="Ohashi A."/>
            <person name="Harada H."/>
            <person name="Kamagata Y."/>
        </authorList>
    </citation>
    <scope>NUCLEOTIDE SEQUENCE [LARGE SCALE GENOMIC DNA]</scope>
    <source>
        <strain evidence="3">DSM 17711 / JCM 13418 / NBRC 101707 / SANAE</strain>
    </source>
</reference>
<dbReference type="EMBL" id="AP011532">
    <property type="protein sequence ID" value="BAI62632.1"/>
    <property type="molecule type" value="Genomic_DNA"/>
</dbReference>
<evidence type="ECO:0000259" key="1">
    <source>
        <dbReference type="PROSITE" id="PS51379"/>
    </source>
</evidence>
<dbReference type="RefSeq" id="WP_012901306.1">
    <property type="nucleotide sequence ID" value="NC_013665.1"/>
</dbReference>
<dbReference type="STRING" id="304371.MCP_2560"/>
<protein>
    <recommendedName>
        <fullName evidence="1">4Fe-4S ferredoxin-type domain-containing protein</fullName>
    </recommendedName>
</protein>
<evidence type="ECO:0000313" key="2">
    <source>
        <dbReference type="EMBL" id="BAI62632.1"/>
    </source>
</evidence>
<dbReference type="Pfam" id="PF13484">
    <property type="entry name" value="Fer4_16"/>
    <property type="match status" value="1"/>
</dbReference>
<evidence type="ECO:0000313" key="3">
    <source>
        <dbReference type="Proteomes" id="UP000001882"/>
    </source>
</evidence>